<evidence type="ECO:0000256" key="1">
    <source>
        <dbReference type="ARBA" id="ARBA00022490"/>
    </source>
</evidence>
<evidence type="ECO:0000256" key="4">
    <source>
        <dbReference type="ARBA" id="ARBA00022741"/>
    </source>
</evidence>
<dbReference type="EC" id="2.7.7.3" evidence="9"/>
<dbReference type="PRINTS" id="PR01020">
    <property type="entry name" value="LPSBIOSNTHSS"/>
</dbReference>
<keyword evidence="6 9" id="KW-0460">Magnesium</keyword>
<dbReference type="RefSeq" id="WP_115578228.1">
    <property type="nucleotide sequence ID" value="NZ_NXLX01000001.1"/>
</dbReference>
<name>A0A3D8JAL2_9HELI</name>
<dbReference type="OrthoDB" id="9806661at2"/>
<comment type="cofactor">
    <cofactor evidence="9">
        <name>Mg(2+)</name>
        <dbReference type="ChEBI" id="CHEBI:18420"/>
    </cofactor>
</comment>
<dbReference type="InterPro" id="IPR004821">
    <property type="entry name" value="Cyt_trans-like"/>
</dbReference>
<dbReference type="NCBIfam" id="TIGR01510">
    <property type="entry name" value="coaD_prev_kdtB"/>
    <property type="match status" value="1"/>
</dbReference>
<evidence type="ECO:0000256" key="3">
    <source>
        <dbReference type="ARBA" id="ARBA00022695"/>
    </source>
</evidence>
<feature type="binding site" evidence="9">
    <location>
        <position position="10"/>
    </location>
    <ligand>
        <name>substrate</name>
    </ligand>
</feature>
<comment type="subcellular location">
    <subcellularLocation>
        <location evidence="9">Cytoplasm</location>
    </subcellularLocation>
</comment>
<dbReference type="EMBL" id="NXLX01000001">
    <property type="protein sequence ID" value="RDU74519.1"/>
    <property type="molecule type" value="Genomic_DNA"/>
</dbReference>
<keyword evidence="4 9" id="KW-0547">Nucleotide-binding</keyword>
<feature type="binding site" evidence="9">
    <location>
        <begin position="124"/>
        <end position="130"/>
    </location>
    <ligand>
        <name>ATP</name>
        <dbReference type="ChEBI" id="CHEBI:30616"/>
    </ligand>
</feature>
<dbReference type="InterPro" id="IPR014729">
    <property type="entry name" value="Rossmann-like_a/b/a_fold"/>
</dbReference>
<comment type="subunit">
    <text evidence="9">Homohexamer.</text>
</comment>
<feature type="domain" description="Cytidyltransferase-like" evidence="10">
    <location>
        <begin position="6"/>
        <end position="134"/>
    </location>
</feature>
<keyword evidence="2 9" id="KW-0808">Transferase</keyword>
<feature type="binding site" evidence="9">
    <location>
        <begin position="10"/>
        <end position="11"/>
    </location>
    <ligand>
        <name>ATP</name>
        <dbReference type="ChEBI" id="CHEBI:30616"/>
    </ligand>
</feature>
<keyword evidence="3 9" id="KW-0548">Nucleotidyltransferase</keyword>
<feature type="binding site" evidence="9">
    <location>
        <position position="99"/>
    </location>
    <ligand>
        <name>ATP</name>
        <dbReference type="ChEBI" id="CHEBI:30616"/>
    </ligand>
</feature>
<feature type="binding site" evidence="9">
    <location>
        <position position="74"/>
    </location>
    <ligand>
        <name>substrate</name>
    </ligand>
</feature>
<accession>A0A3D8JAL2</accession>
<reference evidence="11 12" key="1">
    <citation type="submission" date="2018-04" db="EMBL/GenBank/DDBJ databases">
        <title>Novel Campyloabacter and Helicobacter Species and Strains.</title>
        <authorList>
            <person name="Mannion A.J."/>
            <person name="Shen Z."/>
            <person name="Fox J.G."/>
        </authorList>
    </citation>
    <scope>NUCLEOTIDE SEQUENCE [LARGE SCALE GENOMIC DNA]</scope>
    <source>
        <strain evidence="11 12">MIT 04-9362</strain>
    </source>
</reference>
<keyword evidence="7 9" id="KW-0173">Coenzyme A biosynthesis</keyword>
<evidence type="ECO:0000313" key="12">
    <source>
        <dbReference type="Proteomes" id="UP000256695"/>
    </source>
</evidence>
<proteinExistence type="inferred from homology"/>
<keyword evidence="5 9" id="KW-0067">ATP-binding</keyword>
<evidence type="ECO:0000256" key="7">
    <source>
        <dbReference type="ARBA" id="ARBA00022993"/>
    </source>
</evidence>
<dbReference type="AlphaFoldDB" id="A0A3D8JAL2"/>
<feature type="binding site" evidence="9">
    <location>
        <begin position="89"/>
        <end position="91"/>
    </location>
    <ligand>
        <name>ATP</name>
        <dbReference type="ChEBI" id="CHEBI:30616"/>
    </ligand>
</feature>
<comment type="pathway">
    <text evidence="9">Cofactor biosynthesis; coenzyme A biosynthesis; CoA from (R)-pantothenate: step 4/5.</text>
</comment>
<comment type="caution">
    <text evidence="11">The sequence shown here is derived from an EMBL/GenBank/DDBJ whole genome shotgun (WGS) entry which is preliminary data.</text>
</comment>
<evidence type="ECO:0000256" key="5">
    <source>
        <dbReference type="ARBA" id="ARBA00022840"/>
    </source>
</evidence>
<dbReference type="PANTHER" id="PTHR21342:SF1">
    <property type="entry name" value="PHOSPHOPANTETHEINE ADENYLYLTRANSFERASE"/>
    <property type="match status" value="1"/>
</dbReference>
<keyword evidence="1 9" id="KW-0963">Cytoplasm</keyword>
<dbReference type="CDD" id="cd02163">
    <property type="entry name" value="PPAT"/>
    <property type="match status" value="1"/>
</dbReference>
<dbReference type="InterPro" id="IPR001980">
    <property type="entry name" value="PPAT"/>
</dbReference>
<evidence type="ECO:0000259" key="10">
    <source>
        <dbReference type="Pfam" id="PF01467"/>
    </source>
</evidence>
<dbReference type="UniPathway" id="UPA00241">
    <property type="reaction ID" value="UER00355"/>
</dbReference>
<dbReference type="NCBIfam" id="TIGR00125">
    <property type="entry name" value="cyt_tran_rel"/>
    <property type="match status" value="1"/>
</dbReference>
<organism evidence="11 12">
    <name type="scientific">Helicobacter anseris</name>
    <dbReference type="NCBI Taxonomy" id="375926"/>
    <lineage>
        <taxon>Bacteria</taxon>
        <taxon>Pseudomonadati</taxon>
        <taxon>Campylobacterota</taxon>
        <taxon>Epsilonproteobacteria</taxon>
        <taxon>Campylobacterales</taxon>
        <taxon>Helicobacteraceae</taxon>
        <taxon>Helicobacter</taxon>
    </lineage>
</organism>
<dbReference type="GO" id="GO:0005737">
    <property type="term" value="C:cytoplasm"/>
    <property type="evidence" value="ECO:0007669"/>
    <property type="project" value="UniProtKB-SubCell"/>
</dbReference>
<feature type="binding site" evidence="9">
    <location>
        <position position="88"/>
    </location>
    <ligand>
        <name>substrate</name>
    </ligand>
</feature>
<dbReference type="GO" id="GO:0004595">
    <property type="term" value="F:pantetheine-phosphate adenylyltransferase activity"/>
    <property type="evidence" value="ECO:0007669"/>
    <property type="project" value="UniProtKB-UniRule"/>
</dbReference>
<dbReference type="HAMAP" id="MF_00151">
    <property type="entry name" value="PPAT_bact"/>
    <property type="match status" value="1"/>
</dbReference>
<evidence type="ECO:0000256" key="8">
    <source>
        <dbReference type="ARBA" id="ARBA00029346"/>
    </source>
</evidence>
<dbReference type="SUPFAM" id="SSF52374">
    <property type="entry name" value="Nucleotidylyl transferase"/>
    <property type="match status" value="1"/>
</dbReference>
<evidence type="ECO:0000256" key="6">
    <source>
        <dbReference type="ARBA" id="ARBA00022842"/>
    </source>
</evidence>
<evidence type="ECO:0000313" key="11">
    <source>
        <dbReference type="EMBL" id="RDU74519.1"/>
    </source>
</evidence>
<feature type="binding site" evidence="9">
    <location>
        <position position="18"/>
    </location>
    <ligand>
        <name>ATP</name>
        <dbReference type="ChEBI" id="CHEBI:30616"/>
    </ligand>
</feature>
<dbReference type="PANTHER" id="PTHR21342">
    <property type="entry name" value="PHOSPHOPANTETHEINE ADENYLYLTRANSFERASE"/>
    <property type="match status" value="1"/>
</dbReference>
<feature type="binding site" evidence="9">
    <location>
        <position position="42"/>
    </location>
    <ligand>
        <name>substrate</name>
    </ligand>
</feature>
<comment type="function">
    <text evidence="9">Reversibly transfers an adenylyl group from ATP to 4'-phosphopantetheine, yielding dephospho-CoA (dPCoA) and pyrophosphate.</text>
</comment>
<sequence length="162" mass="18515">MHNIAIYPGTFDPLTNGHIDIIKRSSKIFDKVFVGIAVSKNKKPLFDIKDREMMVKLAIKDLKNVECESFDTLLVDFAKQKNTHIIVRGLRVVSDFEYELQMSYANVSLNHNIETIYFMPSLENAFISSSVIRNILEHQGKISHLLPECVFGYIKSKGFVCT</sequence>
<feature type="site" description="Transition state stabilizer" evidence="9">
    <location>
        <position position="18"/>
    </location>
</feature>
<protein>
    <recommendedName>
        <fullName evidence="9">Phosphopantetheine adenylyltransferase</fullName>
        <ecNumber evidence="9">2.7.7.3</ecNumber>
    </recommendedName>
    <alternativeName>
        <fullName evidence="9">Dephospho-CoA pyrophosphorylase</fullName>
    </alternativeName>
    <alternativeName>
        <fullName evidence="9">Pantetheine-phosphate adenylyltransferase</fullName>
        <shortName evidence="9">PPAT</shortName>
    </alternativeName>
</protein>
<dbReference type="Proteomes" id="UP000256695">
    <property type="component" value="Unassembled WGS sequence"/>
</dbReference>
<comment type="similarity">
    <text evidence="9">Belongs to the bacterial CoaD family.</text>
</comment>
<dbReference type="GO" id="GO:0015937">
    <property type="term" value="P:coenzyme A biosynthetic process"/>
    <property type="evidence" value="ECO:0007669"/>
    <property type="project" value="UniProtKB-UniRule"/>
</dbReference>
<comment type="catalytic activity">
    <reaction evidence="8 9">
        <text>(R)-4'-phosphopantetheine + ATP + H(+) = 3'-dephospho-CoA + diphosphate</text>
        <dbReference type="Rhea" id="RHEA:19801"/>
        <dbReference type="ChEBI" id="CHEBI:15378"/>
        <dbReference type="ChEBI" id="CHEBI:30616"/>
        <dbReference type="ChEBI" id="CHEBI:33019"/>
        <dbReference type="ChEBI" id="CHEBI:57328"/>
        <dbReference type="ChEBI" id="CHEBI:61723"/>
        <dbReference type="EC" id="2.7.7.3"/>
    </reaction>
</comment>
<evidence type="ECO:0000256" key="2">
    <source>
        <dbReference type="ARBA" id="ARBA00022679"/>
    </source>
</evidence>
<dbReference type="GO" id="GO:0005524">
    <property type="term" value="F:ATP binding"/>
    <property type="evidence" value="ECO:0007669"/>
    <property type="project" value="UniProtKB-KW"/>
</dbReference>
<dbReference type="Gene3D" id="3.40.50.620">
    <property type="entry name" value="HUPs"/>
    <property type="match status" value="1"/>
</dbReference>
<keyword evidence="12" id="KW-1185">Reference proteome</keyword>
<gene>
    <name evidence="9" type="primary">coaD</name>
    <name evidence="11" type="ORF">CQA57_00245</name>
</gene>
<evidence type="ECO:0000256" key="9">
    <source>
        <dbReference type="HAMAP-Rule" id="MF_00151"/>
    </source>
</evidence>
<dbReference type="Pfam" id="PF01467">
    <property type="entry name" value="CTP_transf_like"/>
    <property type="match status" value="1"/>
</dbReference>